<dbReference type="Gene3D" id="3.30.40.10">
    <property type="entry name" value="Zinc/RING finger domain, C3HC4 (zinc finger)"/>
    <property type="match status" value="1"/>
</dbReference>
<keyword evidence="1" id="KW-0862">Zinc</keyword>
<feature type="region of interest" description="Disordered" evidence="2">
    <location>
        <begin position="171"/>
        <end position="226"/>
    </location>
</feature>
<dbReference type="CDD" id="cd16620">
    <property type="entry name" value="vRING-HC-C4C4_RBBP6"/>
    <property type="match status" value="1"/>
</dbReference>
<dbReference type="GO" id="GO:0061630">
    <property type="term" value="F:ubiquitin protein ligase activity"/>
    <property type="evidence" value="ECO:0007669"/>
    <property type="project" value="InterPro"/>
</dbReference>
<dbReference type="SMART" id="SM00184">
    <property type="entry name" value="RING"/>
    <property type="match status" value="1"/>
</dbReference>
<dbReference type="GO" id="GO:0003697">
    <property type="term" value="F:single-stranded DNA binding"/>
    <property type="evidence" value="ECO:0007669"/>
    <property type="project" value="InterPro"/>
</dbReference>
<evidence type="ECO:0000259" key="3">
    <source>
        <dbReference type="PROSITE" id="PS50089"/>
    </source>
</evidence>
<keyword evidence="5" id="KW-1185">Reference proteome</keyword>
<dbReference type="InterPro" id="IPR013083">
    <property type="entry name" value="Znf_RING/FYVE/PHD"/>
</dbReference>
<proteinExistence type="predicted"/>
<keyword evidence="1" id="KW-0863">Zinc-finger</keyword>
<name>A0A7N0U7B8_KALFE</name>
<dbReference type="Proteomes" id="UP000594263">
    <property type="component" value="Unplaced"/>
</dbReference>
<dbReference type="SUPFAM" id="SSF57850">
    <property type="entry name" value="RING/U-box"/>
    <property type="match status" value="1"/>
</dbReference>
<dbReference type="PANTHER" id="PTHR14134">
    <property type="entry name" value="E3 UBIQUITIN-PROTEIN LIGASE RAD18"/>
    <property type="match status" value="1"/>
</dbReference>
<evidence type="ECO:0000256" key="2">
    <source>
        <dbReference type="SAM" id="MobiDB-lite"/>
    </source>
</evidence>
<accession>A0A7N0U7B8</accession>
<dbReference type="EnsemblPlants" id="Kaladp0056s0046.1.v1.1">
    <property type="protein sequence ID" value="Kaladp0056s0046.1.v1.1"/>
    <property type="gene ID" value="Kaladp0056s0046.v1.1"/>
</dbReference>
<evidence type="ECO:0000313" key="4">
    <source>
        <dbReference type="EnsemblPlants" id="Kaladp0056s0046.1.v1.1"/>
    </source>
</evidence>
<dbReference type="AlphaFoldDB" id="A0A7N0U7B8"/>
<keyword evidence="1" id="KW-0479">Metal-binding</keyword>
<dbReference type="GO" id="GO:0006513">
    <property type="term" value="P:protein monoubiquitination"/>
    <property type="evidence" value="ECO:0007669"/>
    <property type="project" value="InterPro"/>
</dbReference>
<evidence type="ECO:0000313" key="5">
    <source>
        <dbReference type="Proteomes" id="UP000594263"/>
    </source>
</evidence>
<feature type="compositionally biased region" description="Polar residues" evidence="2">
    <location>
        <begin position="318"/>
        <end position="329"/>
    </location>
</feature>
<feature type="compositionally biased region" description="Basic and acidic residues" evidence="2">
    <location>
        <begin position="333"/>
        <end position="348"/>
    </location>
</feature>
<organism evidence="4 5">
    <name type="scientific">Kalanchoe fedtschenkoi</name>
    <name type="common">Lavender scallops</name>
    <name type="synonym">South American air plant</name>
    <dbReference type="NCBI Taxonomy" id="63787"/>
    <lineage>
        <taxon>Eukaryota</taxon>
        <taxon>Viridiplantae</taxon>
        <taxon>Streptophyta</taxon>
        <taxon>Embryophyta</taxon>
        <taxon>Tracheophyta</taxon>
        <taxon>Spermatophyta</taxon>
        <taxon>Magnoliopsida</taxon>
        <taxon>eudicotyledons</taxon>
        <taxon>Gunneridae</taxon>
        <taxon>Pentapetalae</taxon>
        <taxon>Saxifragales</taxon>
        <taxon>Crassulaceae</taxon>
        <taxon>Kalanchoe</taxon>
    </lineage>
</organism>
<protein>
    <recommendedName>
        <fullName evidence="3">RING-type domain-containing protein</fullName>
    </recommendedName>
</protein>
<dbReference type="GO" id="GO:0097505">
    <property type="term" value="C:Rad6-Rad18 complex"/>
    <property type="evidence" value="ECO:0007669"/>
    <property type="project" value="TreeGrafter"/>
</dbReference>
<evidence type="ECO:0000256" key="1">
    <source>
        <dbReference type="PROSITE-ProRule" id="PRU00175"/>
    </source>
</evidence>
<dbReference type="Gramene" id="Kaladp0056s0046.1.v1.1">
    <property type="protein sequence ID" value="Kaladp0056s0046.1.v1.1"/>
    <property type="gene ID" value="Kaladp0056s0046.v1.1"/>
</dbReference>
<dbReference type="Gene3D" id="3.10.20.90">
    <property type="entry name" value="Phosphatidylinositol 3-kinase Catalytic Subunit, Chain A, domain 1"/>
    <property type="match status" value="1"/>
</dbReference>
<dbReference type="GO" id="GO:0005634">
    <property type="term" value="C:nucleus"/>
    <property type="evidence" value="ECO:0007669"/>
    <property type="project" value="TreeGrafter"/>
</dbReference>
<reference evidence="4" key="1">
    <citation type="submission" date="2021-01" db="UniProtKB">
        <authorList>
            <consortium name="EnsemblPlants"/>
        </authorList>
    </citation>
    <scope>IDENTIFICATION</scope>
</reference>
<feature type="compositionally biased region" description="Polar residues" evidence="2">
    <location>
        <begin position="211"/>
        <end position="226"/>
    </location>
</feature>
<dbReference type="GO" id="GO:0006301">
    <property type="term" value="P:DNA damage tolerance"/>
    <property type="evidence" value="ECO:0007669"/>
    <property type="project" value="InterPro"/>
</dbReference>
<feature type="domain" description="RING-type" evidence="3">
    <location>
        <begin position="105"/>
        <end position="142"/>
    </location>
</feature>
<dbReference type="PROSITE" id="PS50089">
    <property type="entry name" value="ZF_RING_2"/>
    <property type="match status" value="1"/>
</dbReference>
<feature type="region of interest" description="Disordered" evidence="2">
    <location>
        <begin position="318"/>
        <end position="359"/>
    </location>
</feature>
<dbReference type="PANTHER" id="PTHR14134:SF2">
    <property type="entry name" value="E3 UBIQUITIN-PROTEIN LIGASE RAD18"/>
    <property type="match status" value="1"/>
</dbReference>
<dbReference type="InterPro" id="IPR001841">
    <property type="entry name" value="Znf_RING"/>
</dbReference>
<dbReference type="GO" id="GO:0008270">
    <property type="term" value="F:zinc ion binding"/>
    <property type="evidence" value="ECO:0007669"/>
    <property type="project" value="UniProtKB-KW"/>
</dbReference>
<sequence length="377" mass="42806">MSLLVKFRSAEKFHTVRLGDGQPTISLQNLRTELAGLIPGFPLHDDASRGFDLVFYDAVSEEVFNEHNPQIRSGTTVFIKRVPHTHRVADQASRASPDRHPELRCRICRDYLREAMLILCCHQTFCKHCIDKELRKGRCPACMRSGSSHLIPNRLVRTMVDRFVYSRNPPGSAVKEECPKHGDAKKKRKHQSADAAAPASSKRMAVETNVAPDSTSEKAGTSGQQDQDGRYCYQGNLYNWNGFTGCWSGGYPIQYSRYNGYRCWAAPIGAYMLYWNPFYGYWQGMDPSNYASTSTAPFPYQSFRGHIYGNGNNHNYFSSGYQQAETGPSQRRARPESTDTSEEHMDSKRRGKSKMTSHYRLFDDVDQALSSVTQDMR</sequence>
<dbReference type="InterPro" id="IPR039577">
    <property type="entry name" value="Rad18"/>
</dbReference>